<dbReference type="VEuPathDB" id="TriTrypDB:TcCLB.511393.70"/>
<comment type="caution">
    <text evidence="2">The sequence shown here is derived from an EMBL/GenBank/DDBJ whole genome shotgun (WGS) entry which is preliminary data.</text>
</comment>
<dbReference type="VEuPathDB" id="TriTrypDB:ECC02_000841"/>
<dbReference type="VEuPathDB" id="TriTrypDB:C4B63_87g31"/>
<protein>
    <submittedName>
        <fullName evidence="2">Uncharacterized protein</fullName>
    </submittedName>
</protein>
<dbReference type="VEuPathDB" id="TriTrypDB:TcCLB.505071.130"/>
<dbReference type="AlphaFoldDB" id="A0A2V2UTH9"/>
<gene>
    <name evidence="2" type="ORF">C4B63_87g31</name>
</gene>
<reference evidence="2 3" key="1">
    <citation type="journal article" date="2018" name="Microb. Genom.">
        <title>Expanding an expanded genome: long-read sequencing of Trypanosoma cruzi.</title>
        <authorList>
            <person name="Berna L."/>
            <person name="Rodriguez M."/>
            <person name="Chiribao M.L."/>
            <person name="Parodi-Talice A."/>
            <person name="Pita S."/>
            <person name="Rijo G."/>
            <person name="Alvarez-Valin F."/>
            <person name="Robello C."/>
        </authorList>
    </citation>
    <scope>NUCLEOTIDE SEQUENCE [LARGE SCALE GENOMIC DNA]</scope>
    <source>
        <strain evidence="2 3">Dm28c</strain>
    </source>
</reference>
<feature type="transmembrane region" description="Helical" evidence="1">
    <location>
        <begin position="82"/>
        <end position="105"/>
    </location>
</feature>
<proteinExistence type="predicted"/>
<dbReference type="VEuPathDB" id="TriTrypDB:TcBrA4_0000530"/>
<accession>A0A2V2UTH9</accession>
<evidence type="ECO:0000313" key="2">
    <source>
        <dbReference type="EMBL" id="PWU87657.1"/>
    </source>
</evidence>
<dbReference type="VEuPathDB" id="TriTrypDB:TCSYLVIO_009806"/>
<keyword evidence="1" id="KW-0812">Transmembrane</keyword>
<dbReference type="VEuPathDB" id="TriTrypDB:BCY84_12803"/>
<keyword evidence="1" id="KW-1133">Transmembrane helix</keyword>
<dbReference type="Proteomes" id="UP000246121">
    <property type="component" value="Unassembled WGS sequence"/>
</dbReference>
<sequence length="430" mass="48843">MRWAAIVVRRQKQPPSLLHRCSGSMIMISSSCHGAGKRFLSAGEMSRYDANTCKSGTLTQWLISSFQRRWRYFRAQRFSRKCLTLGTCVLLLSVGYVSLCVLVGWQLEASVHALFQPHEEYPLEEWSKVEPTLREGDVVLLMGTGITSWKIAIAQFAYSLMRPAALRFSHVAVVVEPAQLERWSAHSLSSTAASVDASGRCRPLFSSGTIADALHRERSMLQRKQKRGVILMESVDNLDIHAPDVDGKVRHECVQLVEANHRLFGREGDRWCYNRFAVRRLKGFEWTPERKRRLRMFINENVGRPMDKSSLLTLSYIHPKLYEWTGARSKGTEISCGELIVDLYKFCGVIKKRMRMVPVTDAHAQSDGDVVINPDGSMSRPEWYYRRPSIQTAPYHFAEDMEVGVLDFAEGISLGPEVRMSLPGGEKQAR</sequence>
<dbReference type="VEuPathDB" id="TriTrypDB:TcG_06012"/>
<dbReference type="VEuPathDB" id="TriTrypDB:TcCL_NonESM07995"/>
<evidence type="ECO:0000313" key="3">
    <source>
        <dbReference type="Proteomes" id="UP000246121"/>
    </source>
</evidence>
<dbReference type="VEuPathDB" id="TriTrypDB:TCDM_07996"/>
<dbReference type="PROSITE" id="PS51257">
    <property type="entry name" value="PROKAR_LIPOPROTEIN"/>
    <property type="match status" value="1"/>
</dbReference>
<dbReference type="VEuPathDB" id="TriTrypDB:C3747_220g71"/>
<dbReference type="VEuPathDB" id="TriTrypDB:Tc_MARK_2238"/>
<organism evidence="2 3">
    <name type="scientific">Trypanosoma cruzi</name>
    <dbReference type="NCBI Taxonomy" id="5693"/>
    <lineage>
        <taxon>Eukaryota</taxon>
        <taxon>Discoba</taxon>
        <taxon>Euglenozoa</taxon>
        <taxon>Kinetoplastea</taxon>
        <taxon>Metakinetoplastina</taxon>
        <taxon>Trypanosomatida</taxon>
        <taxon>Trypanosomatidae</taxon>
        <taxon>Trypanosoma</taxon>
        <taxon>Schizotrypanum</taxon>
    </lineage>
</organism>
<dbReference type="Gene3D" id="3.90.1720.10">
    <property type="entry name" value="endopeptidase domain like (from Nostoc punctiforme)"/>
    <property type="match status" value="1"/>
</dbReference>
<evidence type="ECO:0000256" key="1">
    <source>
        <dbReference type="SAM" id="Phobius"/>
    </source>
</evidence>
<dbReference type="EMBL" id="PRFA01000087">
    <property type="protein sequence ID" value="PWU87657.1"/>
    <property type="molecule type" value="Genomic_DNA"/>
</dbReference>
<name>A0A2V2UTH9_TRYCR</name>
<keyword evidence="1" id="KW-0472">Membrane</keyword>